<dbReference type="Pfam" id="PF25137">
    <property type="entry name" value="ADH_Fe_C"/>
    <property type="match status" value="1"/>
</dbReference>
<evidence type="ECO:0000256" key="3">
    <source>
        <dbReference type="ARBA" id="ARBA00023027"/>
    </source>
</evidence>
<proteinExistence type="inferred from homology"/>
<dbReference type="CDD" id="cd08177">
    <property type="entry name" value="MAR"/>
    <property type="match status" value="1"/>
</dbReference>
<evidence type="ECO:0000313" key="6">
    <source>
        <dbReference type="EMBL" id="MET4538625.1"/>
    </source>
</evidence>
<comment type="similarity">
    <text evidence="1">Belongs to the iron-containing alcohol dehydrogenase family.</text>
</comment>
<dbReference type="RefSeq" id="WP_354226186.1">
    <property type="nucleotide sequence ID" value="NZ_JBEPSN010000001.1"/>
</dbReference>
<dbReference type="EC" id="1.3.1.32" evidence="6"/>
<feature type="domain" description="Alcohol dehydrogenase iron-type/glycerol dehydrogenase GldA" evidence="4">
    <location>
        <begin position="12"/>
        <end position="152"/>
    </location>
</feature>
<dbReference type="Pfam" id="PF00465">
    <property type="entry name" value="Fe-ADH"/>
    <property type="match status" value="1"/>
</dbReference>
<comment type="caution">
    <text evidence="6">The sequence shown here is derived from an EMBL/GenBank/DDBJ whole genome shotgun (WGS) entry which is preliminary data.</text>
</comment>
<dbReference type="InterPro" id="IPR056798">
    <property type="entry name" value="ADH_Fe_C"/>
</dbReference>
<dbReference type="InterPro" id="IPR039697">
    <property type="entry name" value="Alcohol_dehydrogenase_Fe"/>
</dbReference>
<reference evidence="6 7" key="1">
    <citation type="submission" date="2024-06" db="EMBL/GenBank/DDBJ databases">
        <title>Sorghum-associated microbial communities from plants grown in Nebraska, USA.</title>
        <authorList>
            <person name="Schachtman D."/>
        </authorList>
    </citation>
    <scope>NUCLEOTIDE SEQUENCE [LARGE SCALE GENOMIC DNA]</scope>
    <source>
        <strain evidence="6 7">3552</strain>
    </source>
</reference>
<dbReference type="Gene3D" id="1.20.1090.10">
    <property type="entry name" value="Dehydroquinate synthase-like - alpha domain"/>
    <property type="match status" value="1"/>
</dbReference>
<evidence type="ECO:0000313" key="7">
    <source>
        <dbReference type="Proteomes" id="UP001549307"/>
    </source>
</evidence>
<name>A0ABV2P1I7_9MICC</name>
<dbReference type="PANTHER" id="PTHR11496">
    <property type="entry name" value="ALCOHOL DEHYDROGENASE"/>
    <property type="match status" value="1"/>
</dbReference>
<evidence type="ECO:0000256" key="2">
    <source>
        <dbReference type="ARBA" id="ARBA00023002"/>
    </source>
</evidence>
<dbReference type="Proteomes" id="UP001549307">
    <property type="component" value="Unassembled WGS sequence"/>
</dbReference>
<dbReference type="SUPFAM" id="SSF56796">
    <property type="entry name" value="Dehydroquinate synthase-like"/>
    <property type="match status" value="1"/>
</dbReference>
<dbReference type="EMBL" id="JBEPSN010000001">
    <property type="protein sequence ID" value="MET4538625.1"/>
    <property type="molecule type" value="Genomic_DNA"/>
</dbReference>
<accession>A0ABV2P1I7</accession>
<feature type="domain" description="Fe-containing alcohol dehydrogenase-like C-terminal" evidence="5">
    <location>
        <begin position="165"/>
        <end position="346"/>
    </location>
</feature>
<dbReference type="GeneID" id="92751352"/>
<keyword evidence="2 6" id="KW-0560">Oxidoreductase</keyword>
<dbReference type="GO" id="GO:0018506">
    <property type="term" value="F:maleylacetate reductase activity"/>
    <property type="evidence" value="ECO:0007669"/>
    <property type="project" value="UniProtKB-EC"/>
</dbReference>
<keyword evidence="7" id="KW-1185">Reference proteome</keyword>
<dbReference type="PANTHER" id="PTHR11496:SF102">
    <property type="entry name" value="ALCOHOL DEHYDROGENASE 4"/>
    <property type="match status" value="1"/>
</dbReference>
<dbReference type="Gene3D" id="3.40.50.1970">
    <property type="match status" value="1"/>
</dbReference>
<dbReference type="InterPro" id="IPR001670">
    <property type="entry name" value="ADH_Fe/GldA"/>
</dbReference>
<evidence type="ECO:0000259" key="4">
    <source>
        <dbReference type="Pfam" id="PF00465"/>
    </source>
</evidence>
<evidence type="ECO:0000259" key="5">
    <source>
        <dbReference type="Pfam" id="PF25137"/>
    </source>
</evidence>
<gene>
    <name evidence="6" type="ORF">ABIE37_000380</name>
</gene>
<keyword evidence="3" id="KW-0520">NAD</keyword>
<evidence type="ECO:0000256" key="1">
    <source>
        <dbReference type="ARBA" id="ARBA00007358"/>
    </source>
</evidence>
<dbReference type="InterPro" id="IPR034786">
    <property type="entry name" value="MAR"/>
</dbReference>
<sequence>MTLNFEHVTLGQRVLFGSGKAAEHLANEVRRLGADRVMVIASEFETAIADNVSTLISPVLRWDEVVMHVPVEVAQKARDTAAAHQIDLLVSVGGGSTTGLAKAIALTTGVPIIAVPTTYAGSEATNVWGMTEAARKTTGVDDRVLPVTVIYDAALTLSLPVELSVASGLNGMAHCVDSLWAPKTDPINAALAAEGIRALSQGLRAIKASPQGLAGREQALYGAYLSAVAFASAGSGMHHKICHVLGGTFNLPHAQTHAIMLPYVLAFNSPAAPEASDRIAAAFGTADPNDGLQTLRKILEAPRALADYGFTLDNIDEAVEVAVPQIPATNPRHVDRESLAAVLTAATTGEDPKILTDL</sequence>
<protein>
    <submittedName>
        <fullName evidence="6">Maleylacetate reductase</fullName>
        <ecNumber evidence="6">1.3.1.32</ecNumber>
    </submittedName>
</protein>
<organism evidence="6 7">
    <name type="scientific">Arthrobacter bambusae</name>
    <dbReference type="NCBI Taxonomy" id="1338426"/>
    <lineage>
        <taxon>Bacteria</taxon>
        <taxon>Bacillati</taxon>
        <taxon>Actinomycetota</taxon>
        <taxon>Actinomycetes</taxon>
        <taxon>Micrococcales</taxon>
        <taxon>Micrococcaceae</taxon>
        <taxon>Arthrobacter</taxon>
    </lineage>
</organism>